<proteinExistence type="inferred from homology"/>
<keyword evidence="5" id="KW-1185">Reference proteome</keyword>
<dbReference type="GO" id="GO:0009688">
    <property type="term" value="P:abscisic acid biosynthetic process"/>
    <property type="evidence" value="ECO:0007669"/>
    <property type="project" value="UniProtKB-ARBA"/>
</dbReference>
<keyword evidence="2" id="KW-0521">NADP</keyword>
<evidence type="ECO:0000256" key="1">
    <source>
        <dbReference type="ARBA" id="ARBA00006484"/>
    </source>
</evidence>
<dbReference type="AlphaFoldDB" id="A0A3D8S275"/>
<sequence length="271" mass="28927">MTLYPGVALVTGAASGIGRATAVSFAQEGCLRIVICDQNLSGLDETRKLIAATNASAEVLIQKVDVIQSSEITAAITSAVAKFGRLDYAINCAGIGNIAKRSTELAEDEFEKIFQINYRGCWLSSRAELKQMLQQESLSTHDGRPGVRGAVVNIASQLGLVGRPTAPAYCSAKSAVIAMTRCDAIDYSKDSIRVNCICPGLIDTPMTHRDPEKLKAMTASLAIAPMNRWGTAQEVADACLFLCSSKASFIQGAALVRRPREAFPHDEPEGC</sequence>
<dbReference type="InterPro" id="IPR002347">
    <property type="entry name" value="SDR_fam"/>
</dbReference>
<dbReference type="PRINTS" id="PR00081">
    <property type="entry name" value="GDHRDH"/>
</dbReference>
<evidence type="ECO:0000313" key="4">
    <source>
        <dbReference type="EMBL" id="RDW80397.1"/>
    </source>
</evidence>
<dbReference type="PANTHER" id="PTHR24321">
    <property type="entry name" value="DEHYDROGENASES, SHORT CHAIN"/>
    <property type="match status" value="1"/>
</dbReference>
<dbReference type="PRINTS" id="PR00080">
    <property type="entry name" value="SDRFAMILY"/>
</dbReference>
<dbReference type="GO" id="GO:0016491">
    <property type="term" value="F:oxidoreductase activity"/>
    <property type="evidence" value="ECO:0007669"/>
    <property type="project" value="UniProtKB-KW"/>
</dbReference>
<evidence type="ECO:0000256" key="2">
    <source>
        <dbReference type="ARBA" id="ARBA00022857"/>
    </source>
</evidence>
<accession>A0A3D8S275</accession>
<keyword evidence="3" id="KW-0560">Oxidoreductase</keyword>
<dbReference type="CDD" id="cd05233">
    <property type="entry name" value="SDR_c"/>
    <property type="match status" value="1"/>
</dbReference>
<dbReference type="Gene3D" id="3.40.50.720">
    <property type="entry name" value="NAD(P)-binding Rossmann-like Domain"/>
    <property type="match status" value="1"/>
</dbReference>
<comment type="caution">
    <text evidence="4">The sequence shown here is derived from an EMBL/GenBank/DDBJ whole genome shotgun (WGS) entry which is preliminary data.</text>
</comment>
<dbReference type="Pfam" id="PF13561">
    <property type="entry name" value="adh_short_C2"/>
    <property type="match status" value="1"/>
</dbReference>
<evidence type="ECO:0000256" key="3">
    <source>
        <dbReference type="ARBA" id="ARBA00023002"/>
    </source>
</evidence>
<name>A0A3D8S275_9HELO</name>
<dbReference type="SUPFAM" id="SSF51735">
    <property type="entry name" value="NAD(P)-binding Rossmann-fold domains"/>
    <property type="match status" value="1"/>
</dbReference>
<dbReference type="InterPro" id="IPR036291">
    <property type="entry name" value="NAD(P)-bd_dom_sf"/>
</dbReference>
<comment type="similarity">
    <text evidence="1">Belongs to the short-chain dehydrogenases/reductases (SDR) family.</text>
</comment>
<gene>
    <name evidence="4" type="ORF">BP5796_05095</name>
</gene>
<dbReference type="EMBL" id="PDLN01000007">
    <property type="protein sequence ID" value="RDW80397.1"/>
    <property type="molecule type" value="Genomic_DNA"/>
</dbReference>
<evidence type="ECO:0000313" key="5">
    <source>
        <dbReference type="Proteomes" id="UP000256328"/>
    </source>
</evidence>
<dbReference type="PANTHER" id="PTHR24321:SF12">
    <property type="entry name" value="SHORT-CHAIN DEHYDROGENASE_REDUCTASE FAMILY, PUTATIVE (AFU_ORTHOLOGUE AFUA_5G14340)-RELATED"/>
    <property type="match status" value="1"/>
</dbReference>
<protein>
    <submittedName>
        <fullName evidence="4">NAD(P)-binding protein-31</fullName>
    </submittedName>
</protein>
<reference evidence="4 5" key="1">
    <citation type="journal article" date="2018" name="IMA Fungus">
        <title>IMA Genome-F 9: Draft genome sequence of Annulohypoxylon stygium, Aspergillus mulundensis, Berkeleyomyces basicola (syn. Thielaviopsis basicola), Ceratocystis smalleyi, two Cercospora beticola strains, Coleophoma cylindrospora, Fusarium fracticaudum, Phialophora cf. hyalina, and Morchella septimelata.</title>
        <authorList>
            <person name="Wingfield B.D."/>
            <person name="Bills G.F."/>
            <person name="Dong Y."/>
            <person name="Huang W."/>
            <person name="Nel W.J."/>
            <person name="Swalarsk-Parry B.S."/>
            <person name="Vaghefi N."/>
            <person name="Wilken P.M."/>
            <person name="An Z."/>
            <person name="de Beer Z.W."/>
            <person name="De Vos L."/>
            <person name="Chen L."/>
            <person name="Duong T.A."/>
            <person name="Gao Y."/>
            <person name="Hammerbacher A."/>
            <person name="Kikkert J.R."/>
            <person name="Li Y."/>
            <person name="Li H."/>
            <person name="Li K."/>
            <person name="Li Q."/>
            <person name="Liu X."/>
            <person name="Ma X."/>
            <person name="Naidoo K."/>
            <person name="Pethybridge S.J."/>
            <person name="Sun J."/>
            <person name="Steenkamp E.T."/>
            <person name="van der Nest M.A."/>
            <person name="van Wyk S."/>
            <person name="Wingfield M.J."/>
            <person name="Xiong C."/>
            <person name="Yue Q."/>
            <person name="Zhang X."/>
        </authorList>
    </citation>
    <scope>NUCLEOTIDE SEQUENCE [LARGE SCALE GENOMIC DNA]</scope>
    <source>
        <strain evidence="4 5">BP5796</strain>
    </source>
</reference>
<dbReference type="FunFam" id="3.40.50.720:FF:000084">
    <property type="entry name" value="Short-chain dehydrogenase reductase"/>
    <property type="match status" value="1"/>
</dbReference>
<dbReference type="Proteomes" id="UP000256328">
    <property type="component" value="Unassembled WGS sequence"/>
</dbReference>
<dbReference type="OrthoDB" id="5840532at2759"/>
<organism evidence="4 5">
    <name type="scientific">Coleophoma crateriformis</name>
    <dbReference type="NCBI Taxonomy" id="565419"/>
    <lineage>
        <taxon>Eukaryota</taxon>
        <taxon>Fungi</taxon>
        <taxon>Dikarya</taxon>
        <taxon>Ascomycota</taxon>
        <taxon>Pezizomycotina</taxon>
        <taxon>Leotiomycetes</taxon>
        <taxon>Helotiales</taxon>
        <taxon>Dermateaceae</taxon>
        <taxon>Coleophoma</taxon>
    </lineage>
</organism>